<accession>A0ABW9J1U7</accession>
<evidence type="ECO:0008006" key="4">
    <source>
        <dbReference type="Google" id="ProtNLM"/>
    </source>
</evidence>
<name>A0ABW9J1U7_9SPHI</name>
<protein>
    <recommendedName>
        <fullName evidence="4">Lipoprotein</fullName>
    </recommendedName>
</protein>
<evidence type="ECO:0000313" key="2">
    <source>
        <dbReference type="EMBL" id="MFN0254522.1"/>
    </source>
</evidence>
<keyword evidence="1" id="KW-0472">Membrane</keyword>
<organism evidence="2 3">
    <name type="scientific">Pedobacter ureilyticus</name>
    <dbReference type="NCBI Taxonomy" id="1393051"/>
    <lineage>
        <taxon>Bacteria</taxon>
        <taxon>Pseudomonadati</taxon>
        <taxon>Bacteroidota</taxon>
        <taxon>Sphingobacteriia</taxon>
        <taxon>Sphingobacteriales</taxon>
        <taxon>Sphingobacteriaceae</taxon>
        <taxon>Pedobacter</taxon>
    </lineage>
</organism>
<dbReference type="EMBL" id="SSHJ02000001">
    <property type="protein sequence ID" value="MFN0254522.1"/>
    <property type="molecule type" value="Genomic_DNA"/>
</dbReference>
<feature type="transmembrane region" description="Helical" evidence="1">
    <location>
        <begin position="196"/>
        <end position="214"/>
    </location>
</feature>
<dbReference type="Proteomes" id="UP001517247">
    <property type="component" value="Unassembled WGS sequence"/>
</dbReference>
<dbReference type="RefSeq" id="WP_138721671.1">
    <property type="nucleotide sequence ID" value="NZ_SSHJ02000001.1"/>
</dbReference>
<keyword evidence="3" id="KW-1185">Reference proteome</keyword>
<keyword evidence="1" id="KW-1133">Transmembrane helix</keyword>
<comment type="caution">
    <text evidence="2">The sequence shown here is derived from an EMBL/GenBank/DDBJ whole genome shotgun (WGS) entry which is preliminary data.</text>
</comment>
<proteinExistence type="predicted"/>
<keyword evidence="1" id="KW-0812">Transmembrane</keyword>
<evidence type="ECO:0000313" key="3">
    <source>
        <dbReference type="Proteomes" id="UP001517247"/>
    </source>
</evidence>
<gene>
    <name evidence="2" type="ORF">E6A44_003010</name>
</gene>
<reference evidence="2 3" key="1">
    <citation type="submission" date="2024-12" db="EMBL/GenBank/DDBJ databases">
        <authorList>
            <person name="Hu S."/>
        </authorList>
    </citation>
    <scope>NUCLEOTIDE SEQUENCE [LARGE SCALE GENOMIC DNA]</scope>
    <source>
        <strain evidence="2 3">THG-T11</strain>
    </source>
</reference>
<sequence>MKNLFAVVVLAGLLLTTNGCGVLKNKHLEKHKLRENVKNDIAVSTVKIDSSKANVVVSKAADKKYYSEEINIKRTDPLHNIELVANFKVDTNATLSGDTALKLVDMKNNGVSLSIYQNKKTNQLMAKVTTPNGTQTTSFSEINIKRNYAEDKSTSDSSYAFENHSELKRDSLDKTETRREEKHIVDKKEKQTKIDWKVWIGAIAVVCFFIWLGFRKKK</sequence>
<evidence type="ECO:0000256" key="1">
    <source>
        <dbReference type="SAM" id="Phobius"/>
    </source>
</evidence>